<comment type="caution">
    <text evidence="3">The sequence shown here is derived from an EMBL/GenBank/DDBJ whole genome shotgun (WGS) entry which is preliminary data.</text>
</comment>
<feature type="compositionally biased region" description="Polar residues" evidence="1">
    <location>
        <begin position="19"/>
        <end position="31"/>
    </location>
</feature>
<gene>
    <name evidence="3" type="ORF">SLEP1_g49841</name>
</gene>
<evidence type="ECO:0000313" key="4">
    <source>
        <dbReference type="Proteomes" id="UP001054252"/>
    </source>
</evidence>
<keyword evidence="2" id="KW-1133">Transmembrane helix</keyword>
<feature type="compositionally biased region" description="Low complexity" evidence="1">
    <location>
        <begin position="1"/>
        <end position="18"/>
    </location>
</feature>
<evidence type="ECO:0000256" key="1">
    <source>
        <dbReference type="SAM" id="MobiDB-lite"/>
    </source>
</evidence>
<name>A0AAV5LYD2_9ROSI</name>
<proteinExistence type="predicted"/>
<dbReference type="Proteomes" id="UP001054252">
    <property type="component" value="Unassembled WGS sequence"/>
</dbReference>
<keyword evidence="4" id="KW-1185">Reference proteome</keyword>
<keyword evidence="2" id="KW-0472">Membrane</keyword>
<keyword evidence="2" id="KW-0812">Transmembrane</keyword>
<organism evidence="3 4">
    <name type="scientific">Rubroshorea leprosula</name>
    <dbReference type="NCBI Taxonomy" id="152421"/>
    <lineage>
        <taxon>Eukaryota</taxon>
        <taxon>Viridiplantae</taxon>
        <taxon>Streptophyta</taxon>
        <taxon>Embryophyta</taxon>
        <taxon>Tracheophyta</taxon>
        <taxon>Spermatophyta</taxon>
        <taxon>Magnoliopsida</taxon>
        <taxon>eudicotyledons</taxon>
        <taxon>Gunneridae</taxon>
        <taxon>Pentapetalae</taxon>
        <taxon>rosids</taxon>
        <taxon>malvids</taxon>
        <taxon>Malvales</taxon>
        <taxon>Dipterocarpaceae</taxon>
        <taxon>Rubroshorea</taxon>
    </lineage>
</organism>
<feature type="transmembrane region" description="Helical" evidence="2">
    <location>
        <begin position="47"/>
        <end position="67"/>
    </location>
</feature>
<evidence type="ECO:0000256" key="2">
    <source>
        <dbReference type="SAM" id="Phobius"/>
    </source>
</evidence>
<protein>
    <submittedName>
        <fullName evidence="3">Uncharacterized protein</fullName>
    </submittedName>
</protein>
<sequence length="68" mass="6668">MLSAASPAGSPAGSPEGSTTFTPGSGSKTAPSTRDGSSSSDGSSTKLSFSLLIFVLIAASYGSIFTIY</sequence>
<accession>A0AAV5LYD2</accession>
<dbReference type="AlphaFoldDB" id="A0AAV5LYD2"/>
<reference evidence="3 4" key="1">
    <citation type="journal article" date="2021" name="Commun. Biol.">
        <title>The genome of Shorea leprosula (Dipterocarpaceae) highlights the ecological relevance of drought in aseasonal tropical rainforests.</title>
        <authorList>
            <person name="Ng K.K.S."/>
            <person name="Kobayashi M.J."/>
            <person name="Fawcett J.A."/>
            <person name="Hatakeyama M."/>
            <person name="Paape T."/>
            <person name="Ng C.H."/>
            <person name="Ang C.C."/>
            <person name="Tnah L.H."/>
            <person name="Lee C.T."/>
            <person name="Nishiyama T."/>
            <person name="Sese J."/>
            <person name="O'Brien M.J."/>
            <person name="Copetti D."/>
            <person name="Mohd Noor M.I."/>
            <person name="Ong R.C."/>
            <person name="Putra M."/>
            <person name="Sireger I.Z."/>
            <person name="Indrioko S."/>
            <person name="Kosugi Y."/>
            <person name="Izuno A."/>
            <person name="Isagi Y."/>
            <person name="Lee S.L."/>
            <person name="Shimizu K.K."/>
        </authorList>
    </citation>
    <scope>NUCLEOTIDE SEQUENCE [LARGE SCALE GENOMIC DNA]</scope>
    <source>
        <strain evidence="3">214</strain>
    </source>
</reference>
<feature type="region of interest" description="Disordered" evidence="1">
    <location>
        <begin position="1"/>
        <end position="45"/>
    </location>
</feature>
<feature type="compositionally biased region" description="Low complexity" evidence="1">
    <location>
        <begin position="32"/>
        <end position="45"/>
    </location>
</feature>
<evidence type="ECO:0000313" key="3">
    <source>
        <dbReference type="EMBL" id="GKV42436.1"/>
    </source>
</evidence>
<dbReference type="EMBL" id="BPVZ01000158">
    <property type="protein sequence ID" value="GKV42436.1"/>
    <property type="molecule type" value="Genomic_DNA"/>
</dbReference>